<gene>
    <name evidence="2" type="ORF">GWO12_12210</name>
</gene>
<accession>A0AAE5C9U7</accession>
<reference evidence="2 3" key="1">
    <citation type="submission" date="2020-01" db="EMBL/GenBank/DDBJ databases">
        <title>Genomes assembled from Gulf of Kutch pelagic sediment metagenomes.</title>
        <authorList>
            <person name="Chandrashekar M."/>
            <person name="Mahajan M.S."/>
            <person name="Dave K.J."/>
            <person name="Vatsa P."/>
            <person name="Nathani N.M."/>
        </authorList>
    </citation>
    <scope>NUCLEOTIDE SEQUENCE [LARGE SCALE GENOMIC DNA]</scope>
    <source>
        <strain evidence="2">KS3-K002</strain>
    </source>
</reference>
<evidence type="ECO:0000256" key="1">
    <source>
        <dbReference type="SAM" id="Phobius"/>
    </source>
</evidence>
<dbReference type="EMBL" id="JAACAK010000096">
    <property type="protein sequence ID" value="NIR75856.1"/>
    <property type="molecule type" value="Genomic_DNA"/>
</dbReference>
<feature type="transmembrane region" description="Helical" evidence="1">
    <location>
        <begin position="151"/>
        <end position="172"/>
    </location>
</feature>
<protein>
    <submittedName>
        <fullName evidence="2">Uncharacterized protein</fullName>
    </submittedName>
</protein>
<organism evidence="2 3">
    <name type="scientific">Candidatus Kutchimonas denitrificans</name>
    <dbReference type="NCBI Taxonomy" id="3056748"/>
    <lineage>
        <taxon>Bacteria</taxon>
        <taxon>Pseudomonadati</taxon>
        <taxon>Gemmatimonadota</taxon>
        <taxon>Gemmatimonadia</taxon>
        <taxon>Candidatus Palauibacterales</taxon>
        <taxon>Candidatus Palauibacteraceae</taxon>
        <taxon>Candidatus Kutchimonas</taxon>
    </lineage>
</organism>
<dbReference type="Proteomes" id="UP000702544">
    <property type="component" value="Unassembled WGS sequence"/>
</dbReference>
<name>A0AAE5C9U7_9BACT</name>
<keyword evidence="1" id="KW-0472">Membrane</keyword>
<dbReference type="AlphaFoldDB" id="A0AAE5C9U7"/>
<comment type="caution">
    <text evidence="2">The sequence shown here is derived from an EMBL/GenBank/DDBJ whole genome shotgun (WGS) entry which is preliminary data.</text>
</comment>
<evidence type="ECO:0000313" key="2">
    <source>
        <dbReference type="EMBL" id="NIR75856.1"/>
    </source>
</evidence>
<keyword evidence="1" id="KW-0812">Transmembrane</keyword>
<evidence type="ECO:0000313" key="3">
    <source>
        <dbReference type="Proteomes" id="UP000702544"/>
    </source>
</evidence>
<proteinExistence type="predicted"/>
<feature type="transmembrane region" description="Helical" evidence="1">
    <location>
        <begin position="97"/>
        <end position="117"/>
    </location>
</feature>
<keyword evidence="1" id="KW-1133">Transmembrane helix</keyword>
<sequence>MNVVIAIAALLFSAAEPQGEEAAPQDTSAAELLNQFVSQTRASDTSFAPVLPTRTSLQVLATLDSTTAETYLAALRAQYEYKVQGFDHRGQVFRWQFYSSIVIFAVVIFLVLVGLYFSWLQFRRDLAAPESEAAETELAVSTEGIKVQSSVLGVIILVISLLFFYLYLVYVYPIEEIL</sequence>